<dbReference type="EMBL" id="AAMIRF010000012">
    <property type="protein sequence ID" value="EDH7455987.1"/>
    <property type="molecule type" value="Genomic_DNA"/>
</dbReference>
<dbReference type="EMBL" id="CP075144">
    <property type="protein sequence ID" value="QWJ71677.1"/>
    <property type="molecule type" value="Genomic_DNA"/>
</dbReference>
<dbReference type="EMBL" id="DAARAS010000165">
    <property type="protein sequence ID" value="HAE1651173.1"/>
    <property type="molecule type" value="Genomic_DNA"/>
</dbReference>
<evidence type="ECO:0000313" key="27">
    <source>
        <dbReference type="EMBL" id="HAE1474457.1"/>
    </source>
</evidence>
<dbReference type="InterPro" id="IPR009331">
    <property type="entry name" value="Oligogalacturonate-sp_porin"/>
</dbReference>
<evidence type="ECO:0000313" key="28">
    <source>
        <dbReference type="EMBL" id="HAE1597370.1"/>
    </source>
</evidence>
<dbReference type="GO" id="GO:0015288">
    <property type="term" value="F:porin activity"/>
    <property type="evidence" value="ECO:0007669"/>
    <property type="project" value="TreeGrafter"/>
</dbReference>
<evidence type="ECO:0000313" key="8">
    <source>
        <dbReference type="EMBL" id="HAB1774999.1"/>
    </source>
</evidence>
<evidence type="ECO:0008006" key="32">
    <source>
        <dbReference type="Google" id="ProtNLM"/>
    </source>
</evidence>
<evidence type="ECO:0000313" key="7">
    <source>
        <dbReference type="EMBL" id="EDH7455987.1"/>
    </source>
</evidence>
<evidence type="ECO:0000313" key="13">
    <source>
        <dbReference type="EMBL" id="HAB2327642.1"/>
    </source>
</evidence>
<dbReference type="EMBL" id="DAAQZS010000008">
    <property type="protein sequence ID" value="HAE1474457.1"/>
    <property type="molecule type" value="Genomic_DNA"/>
</dbReference>
<evidence type="ECO:0000313" key="23">
    <source>
        <dbReference type="EMBL" id="HAB5840675.1"/>
    </source>
</evidence>
<dbReference type="EMBL" id="DAAGTH010000018">
    <property type="protein sequence ID" value="HAB4465442.1"/>
    <property type="molecule type" value="Genomic_DNA"/>
</dbReference>
<evidence type="ECO:0000313" key="4">
    <source>
        <dbReference type="EMBL" id="ECC3915593.1"/>
    </source>
</evidence>
<dbReference type="PANTHER" id="PTHR38105:SF5">
    <property type="entry name" value="OUTER MEMBRANE PROTEIN"/>
    <property type="match status" value="1"/>
</dbReference>
<evidence type="ECO:0000313" key="20">
    <source>
        <dbReference type="EMBL" id="HAB4718775.1"/>
    </source>
</evidence>
<evidence type="ECO:0000313" key="29">
    <source>
        <dbReference type="EMBL" id="HAE1651173.1"/>
    </source>
</evidence>
<evidence type="ECO:0000313" key="21">
    <source>
        <dbReference type="EMBL" id="HAB4726361.1"/>
    </source>
</evidence>
<protein>
    <recommendedName>
        <fullName evidence="32">Porin</fullName>
    </recommendedName>
</protein>
<dbReference type="EMBL" id="AAIBIC010000021">
    <property type="protein sequence ID" value="ECC3915593.1"/>
    <property type="molecule type" value="Genomic_DNA"/>
</dbReference>
<dbReference type="RefSeq" id="WP_053507894.1">
    <property type="nucleotide sequence ID" value="NZ_CP011292.1"/>
</dbReference>
<evidence type="ECO:0000313" key="16">
    <source>
        <dbReference type="EMBL" id="HAB3976658.1"/>
    </source>
</evidence>
<evidence type="ECO:0000313" key="11">
    <source>
        <dbReference type="EMBL" id="HAB1990490.1"/>
    </source>
</evidence>
<dbReference type="EMBL" id="DAAGPR010000031">
    <property type="protein sequence ID" value="HAB4050874.1"/>
    <property type="molecule type" value="Genomic_DNA"/>
</dbReference>
<dbReference type="Gene3D" id="2.40.160.40">
    <property type="entry name" value="monomeric porin ompg"/>
    <property type="match status" value="1"/>
</dbReference>
<dbReference type="EMBL" id="DAAFWI010000005">
    <property type="protein sequence ID" value="HAB1774999.1"/>
    <property type="molecule type" value="Genomic_DNA"/>
</dbReference>
<dbReference type="Proteomes" id="UP000230639">
    <property type="component" value="Chromosome"/>
</dbReference>
<evidence type="ECO:0000313" key="30">
    <source>
        <dbReference type="EMBL" id="QWJ71677.1"/>
    </source>
</evidence>
<evidence type="ECO:0000256" key="1">
    <source>
        <dbReference type="ARBA" id="ARBA00022729"/>
    </source>
</evidence>
<dbReference type="EMBL" id="DAAFWY010000007">
    <property type="protein sequence ID" value="HAB1846679.1"/>
    <property type="molecule type" value="Genomic_DNA"/>
</dbReference>
<dbReference type="EMBL" id="CP023345">
    <property type="protein sequence ID" value="ATW54493.1"/>
    <property type="molecule type" value="Genomic_DNA"/>
</dbReference>
<dbReference type="EMBL" id="DAAFYE010000005">
    <property type="protein sequence ID" value="HAB1990490.1"/>
    <property type="molecule type" value="Genomic_DNA"/>
</dbReference>
<dbReference type="EMBL" id="DAAGPC010000004">
    <property type="protein sequence ID" value="HAB3976658.1"/>
    <property type="molecule type" value="Genomic_DNA"/>
</dbReference>
<evidence type="ECO:0000313" key="12">
    <source>
        <dbReference type="EMBL" id="HAB2184227.1"/>
    </source>
</evidence>
<accession>A0A2I5HG25</accession>
<reference evidence="6" key="3">
    <citation type="submission" date="2018-05" db="EMBL/GenBank/DDBJ databases">
        <authorList>
            <person name="Ashton P.M."/>
            <person name="Dallman T."/>
            <person name="Nair S."/>
            <person name="De Pinna E."/>
            <person name="Peters T."/>
            <person name="Grant K."/>
        </authorList>
    </citation>
    <scope>NUCLEOTIDE SEQUENCE [LARGE SCALE GENOMIC DNA]</scope>
    <source>
        <strain evidence="4">294779</strain>
        <strain evidence="6">474878</strain>
        <strain evidence="5">481463</strain>
    </source>
</reference>
<dbReference type="EMBL" id="DAAMII010000009">
    <property type="protein sequence ID" value="HAC6765048.1"/>
    <property type="molecule type" value="Genomic_DNA"/>
</dbReference>
<evidence type="ECO:0000313" key="22">
    <source>
        <dbReference type="EMBL" id="HAB5017921.1"/>
    </source>
</evidence>
<evidence type="ECO:0000313" key="14">
    <source>
        <dbReference type="EMBL" id="HAB3842151.1"/>
    </source>
</evidence>
<evidence type="ECO:0000313" key="10">
    <source>
        <dbReference type="EMBL" id="HAB1978957.1"/>
    </source>
</evidence>
<proteinExistence type="predicted"/>
<gene>
    <name evidence="30" type="ORF">ABB53_010365</name>
    <name evidence="7" type="ORF">B4V94_11080</name>
    <name evidence="3" type="ORF">CNQ75_08095</name>
    <name evidence="4" type="ORF">CTQ69_16675</name>
    <name evidence="6" type="ORF">DLB95_04275</name>
    <name evidence="5" type="ORF">FNI27_01690</name>
    <name evidence="25" type="ORF">G0D47_10195</name>
    <name evidence="26" type="ORF">G2916_07400</name>
    <name evidence="29" type="ORF">G2974_23060</name>
    <name evidence="28" type="ORF">G2997_22795</name>
    <name evidence="27" type="ORF">G3A00_10740</name>
    <name evidence="22" type="ORF">GB016_15560</name>
    <name evidence="10" type="ORF">GB034_13020</name>
    <name evidence="11" type="ORF">GB088_04490</name>
    <name evidence="23" type="ORF">GB246_07345</name>
    <name evidence="13" type="ORF">GB337_22500</name>
    <name evidence="12" type="ORF">GB348_05920</name>
    <name evidence="24" type="ORF">GB480_01405</name>
    <name evidence="15" type="ORF">GBV97_22625</name>
    <name evidence="14" type="ORF">GBW00_09150</name>
    <name evidence="16" type="ORF">GBX19_03275</name>
    <name evidence="8" type="ORF">GBY11_05300</name>
    <name evidence="17" type="ORF">GBY29_13870</name>
    <name evidence="18" type="ORF">GBY49_12370</name>
    <name evidence="19" type="ORF">GBZ04_12095</name>
    <name evidence="9" type="ORF">GBZ10_09330</name>
    <name evidence="20" type="ORF">GBZ37_04685</name>
    <name evidence="21" type="ORF">GBZ41_22175</name>
</gene>
<keyword evidence="1 2" id="KW-0732">Signal</keyword>
<evidence type="ECO:0000313" key="17">
    <source>
        <dbReference type="EMBL" id="HAB4050874.1"/>
    </source>
</evidence>
<dbReference type="Pfam" id="PF06178">
    <property type="entry name" value="KdgM"/>
    <property type="match status" value="1"/>
</dbReference>
<evidence type="ECO:0000313" key="24">
    <source>
        <dbReference type="EMBL" id="HAB6337659.1"/>
    </source>
</evidence>
<dbReference type="SUPFAM" id="SSF56935">
    <property type="entry name" value="Porins"/>
    <property type="match status" value="1"/>
</dbReference>
<dbReference type="EMBL" id="DAAQXJ010000022">
    <property type="protein sequence ID" value="HAE1264388.1"/>
    <property type="molecule type" value="Genomic_DNA"/>
</dbReference>
<evidence type="ECO:0000313" key="9">
    <source>
        <dbReference type="EMBL" id="HAB1846679.1"/>
    </source>
</evidence>
<dbReference type="EMBL" id="DAAGOS010000162">
    <property type="protein sequence ID" value="HAB3926066.1"/>
    <property type="molecule type" value="Genomic_DNA"/>
</dbReference>
<organism evidence="3 31">
    <name type="scientific">Salmonella diarizonae</name>
    <dbReference type="NCBI Taxonomy" id="59204"/>
    <lineage>
        <taxon>Bacteria</taxon>
        <taxon>Pseudomonadati</taxon>
        <taxon>Pseudomonadota</taxon>
        <taxon>Gammaproteobacteria</taxon>
        <taxon>Enterobacterales</taxon>
        <taxon>Enterobacteriaceae</taxon>
        <taxon>Salmonella</taxon>
    </lineage>
</organism>
<feature type="chain" id="PRO_5036318051" description="Porin" evidence="2">
    <location>
        <begin position="23"/>
        <end position="237"/>
    </location>
</feature>
<evidence type="ECO:0000313" key="5">
    <source>
        <dbReference type="EMBL" id="ECJ2911727.1"/>
    </source>
</evidence>
<dbReference type="PANTHER" id="PTHR38105">
    <property type="entry name" value="OUTER MEMBRANE PROTEIN-RELATED-RELATED"/>
    <property type="match status" value="1"/>
</dbReference>
<dbReference type="AlphaFoldDB" id="A0A2I5HG25"/>
<dbReference type="EMBL" id="DAAHFA010000006">
    <property type="protein sequence ID" value="HAB5840675.1"/>
    <property type="molecule type" value="Genomic_DNA"/>
</dbReference>
<evidence type="ECO:0000256" key="2">
    <source>
        <dbReference type="SAM" id="SignalP"/>
    </source>
</evidence>
<reference evidence="8" key="6">
    <citation type="submission" date="2019-10" db="EMBL/GenBank/DDBJ databases">
        <authorList>
            <consortium name="NCBI Pathogen Detection Project"/>
        </authorList>
    </citation>
    <scope>NUCLEOTIDE SEQUENCE</scope>
    <source>
        <strain evidence="25">11-1391</strain>
        <strain evidence="8">Salmonella enterica</strain>
    </source>
</reference>
<dbReference type="EMBL" id="DAAFXY010000028">
    <property type="protein sequence ID" value="HAB1978957.1"/>
    <property type="molecule type" value="Genomic_DNA"/>
</dbReference>
<dbReference type="EMBL" id="DAAGXW010000018">
    <property type="protein sequence ID" value="HAB5017921.1"/>
    <property type="molecule type" value="Genomic_DNA"/>
</dbReference>
<dbReference type="EMBL" id="DAAGBA010000149">
    <property type="protein sequence ID" value="HAB2327642.1"/>
    <property type="molecule type" value="Genomic_DNA"/>
</dbReference>
<dbReference type="EMBL" id="DAAGTE010000033">
    <property type="protein sequence ID" value="HAB4457168.1"/>
    <property type="molecule type" value="Genomic_DNA"/>
</dbReference>
<dbReference type="EMBL" id="DAAFZM010000005">
    <property type="protein sequence ID" value="HAB2184227.1"/>
    <property type="molecule type" value="Genomic_DNA"/>
</dbReference>
<feature type="signal peptide" evidence="2">
    <location>
        <begin position="1"/>
        <end position="22"/>
    </location>
</feature>
<evidence type="ECO:0000313" key="26">
    <source>
        <dbReference type="EMBL" id="HAE1264388.1"/>
    </source>
</evidence>
<dbReference type="EMBL" id="DAAGVL010000004">
    <property type="protein sequence ID" value="HAB4718775.1"/>
    <property type="molecule type" value="Genomic_DNA"/>
</dbReference>
<dbReference type="EMBL" id="DAAGNY010000007">
    <property type="protein sequence ID" value="HAB3842151.1"/>
    <property type="molecule type" value="Genomic_DNA"/>
</dbReference>
<reference evidence="30" key="5">
    <citation type="submission" date="2018-07" db="EMBL/GenBank/DDBJ databases">
        <authorList>
            <consortium name="GenomeTrakr network: Whole genome sequencing for foodborne pathogen traceback"/>
        </authorList>
    </citation>
    <scope>NUCLEOTIDE SEQUENCE</scope>
    <source>
        <strain evidence="30">CFSAN030538</strain>
    </source>
</reference>
<dbReference type="STRING" id="59204.UQ49_13300"/>
<dbReference type="EMBL" id="AAIXUH010000001">
    <property type="protein sequence ID" value="ECJ2911727.1"/>
    <property type="molecule type" value="Genomic_DNA"/>
</dbReference>
<reference evidence="30" key="7">
    <citation type="submission" date="2021-05" db="EMBL/GenBank/DDBJ databases">
        <title>Whole genome PacBio Sequel sequence of Salmonella enterica subsp. enterica.</title>
        <authorList>
            <person name="Hoffmann M."/>
            <person name="Balkey M."/>
            <person name="Luo Y."/>
        </authorList>
    </citation>
    <scope>NUCLEOTIDE SEQUENCE</scope>
    <source>
        <strain evidence="30">CFSAN030538</strain>
    </source>
</reference>
<dbReference type="EMBL" id="AAIYJF010000002">
    <property type="protein sequence ID" value="ECJ4376535.1"/>
    <property type="molecule type" value="Genomic_DNA"/>
</dbReference>
<evidence type="ECO:0000313" key="6">
    <source>
        <dbReference type="EMBL" id="ECJ4376535.1"/>
    </source>
</evidence>
<evidence type="ECO:0000313" key="18">
    <source>
        <dbReference type="EMBL" id="HAB4457168.1"/>
    </source>
</evidence>
<sequence length="237" mass="28573">MNTFIKFIVASSCLFFAEQALANDYKTTIEYRHDYRDGVKKHGDRFKVYLDTGKNIGLEFDARYNNKDENPYDEMQLNGSELSAFYYTNLNKNTVGLAGLSLDYNSDGLVYIPYVRLNYTFDNGFRLQGRYKWKLWDYGMVGADGNSYHSKIQEFDSFIGYKYDRWDFLYQFDIFWEMDSNALPLYNNRKWDYQHNIRLMYSLDKNWRPFIEIGNIKENRYTSERQTRYRVGIKYTW</sequence>
<dbReference type="EMBL" id="DAAHJH010000001">
    <property type="protein sequence ID" value="HAB6337659.1"/>
    <property type="molecule type" value="Genomic_DNA"/>
</dbReference>
<evidence type="ECO:0000313" key="25">
    <source>
        <dbReference type="EMBL" id="HAC6765048.1"/>
    </source>
</evidence>
<dbReference type="InterPro" id="IPR053713">
    <property type="entry name" value="Bact_OM_Channel_sf"/>
</dbReference>
<dbReference type="EMBL" id="DAAQZP010000105">
    <property type="protein sequence ID" value="HAE1597370.1"/>
    <property type="molecule type" value="Genomic_DNA"/>
</dbReference>
<dbReference type="Proteomes" id="UP000839781">
    <property type="component" value="Unassembled WGS sequence"/>
</dbReference>
<evidence type="ECO:0000313" key="15">
    <source>
        <dbReference type="EMBL" id="HAB3926066.1"/>
    </source>
</evidence>
<evidence type="ECO:0000313" key="31">
    <source>
        <dbReference type="Proteomes" id="UP000230639"/>
    </source>
</evidence>
<name>A0A2I5HG25_SALDZ</name>
<dbReference type="Proteomes" id="UP000839735">
    <property type="component" value="Unassembled WGS sequence"/>
</dbReference>
<reference evidence="7" key="4">
    <citation type="submission" date="2018-07" db="EMBL/GenBank/DDBJ databases">
        <authorList>
            <consortium name="PulseNet: The National Subtyping Network for Foodborne Disease Surveillance"/>
            <person name="Tarr C.L."/>
            <person name="Trees E."/>
            <person name="Katz L.S."/>
            <person name="Carleton-Romer H.A."/>
            <person name="Stroika S."/>
            <person name="Kucerova Z."/>
            <person name="Roache K.F."/>
            <person name="Sabol A.L."/>
            <person name="Besser J."/>
            <person name="Gerner-Smidt P."/>
        </authorList>
    </citation>
    <scope>NUCLEOTIDE SEQUENCE</scope>
    <source>
        <strain evidence="7">PNUSAS008615</strain>
    </source>
</reference>
<reference evidence="3 31" key="1">
    <citation type="submission" date="2017-09" db="EMBL/GenBank/DDBJ databases">
        <title>Complete genome of Salmonella enterica subsp. diarizonae isolated from stool of a patient with bacterial enteropathy.</title>
        <authorList>
            <person name="Zhou J."/>
            <person name="Chen Q."/>
            <person name="Guo L."/>
            <person name="Fan J."/>
        </authorList>
    </citation>
    <scope>NUCLEOTIDE SEQUENCE [LARGE SCALE GENOMIC DNA]</scope>
    <source>
        <strain evidence="3 31">HZS154</strain>
    </source>
</reference>
<evidence type="ECO:0000313" key="3">
    <source>
        <dbReference type="EMBL" id="ATW54493.1"/>
    </source>
</evidence>
<reference evidence="8" key="2">
    <citation type="journal article" date="2018" name="Genome Biol.">
        <title>SKESA: strategic k-mer extension for scrupulous assemblies.</title>
        <authorList>
            <person name="Souvorov A."/>
            <person name="Agarwala R."/>
            <person name="Lipman D.J."/>
        </authorList>
    </citation>
    <scope>NUCLEOTIDE SEQUENCE</scope>
    <source>
        <strain evidence="25">11-1391</strain>
        <strain evidence="8">Salmonella enterica</strain>
    </source>
</reference>
<dbReference type="GO" id="GO:0015772">
    <property type="term" value="P:oligosaccharide transport"/>
    <property type="evidence" value="ECO:0007669"/>
    <property type="project" value="TreeGrafter"/>
</dbReference>
<dbReference type="EMBL" id="DAAGVM010000207">
    <property type="protein sequence ID" value="HAB4726361.1"/>
    <property type="molecule type" value="Genomic_DNA"/>
</dbReference>
<dbReference type="GO" id="GO:0009279">
    <property type="term" value="C:cell outer membrane"/>
    <property type="evidence" value="ECO:0007669"/>
    <property type="project" value="TreeGrafter"/>
</dbReference>
<evidence type="ECO:0000313" key="19">
    <source>
        <dbReference type="EMBL" id="HAB4465442.1"/>
    </source>
</evidence>